<organism evidence="2 3">
    <name type="scientific">Imperialibacter roseus</name>
    <dbReference type="NCBI Taxonomy" id="1324217"/>
    <lineage>
        <taxon>Bacteria</taxon>
        <taxon>Pseudomonadati</taxon>
        <taxon>Bacteroidota</taxon>
        <taxon>Cytophagia</taxon>
        <taxon>Cytophagales</taxon>
        <taxon>Flammeovirgaceae</taxon>
        <taxon>Imperialibacter</taxon>
    </lineage>
</organism>
<feature type="signal peptide" evidence="1">
    <location>
        <begin position="1"/>
        <end position="22"/>
    </location>
</feature>
<evidence type="ECO:0008006" key="4">
    <source>
        <dbReference type="Google" id="ProtNLM"/>
    </source>
</evidence>
<feature type="chain" id="PRO_5047156441" description="Outer membrane protein beta-barrel domain-containing protein" evidence="1">
    <location>
        <begin position="23"/>
        <end position="266"/>
    </location>
</feature>
<name>A0ABZ0IY70_9BACT</name>
<evidence type="ECO:0000256" key="1">
    <source>
        <dbReference type="SAM" id="SignalP"/>
    </source>
</evidence>
<protein>
    <recommendedName>
        <fullName evidence="4">Outer membrane protein beta-barrel domain-containing protein</fullName>
    </recommendedName>
</protein>
<dbReference type="Proteomes" id="UP001302349">
    <property type="component" value="Chromosome"/>
</dbReference>
<proteinExistence type="predicted"/>
<gene>
    <name evidence="2" type="ORF">RT717_11885</name>
</gene>
<dbReference type="RefSeq" id="WP_317491959.1">
    <property type="nucleotide sequence ID" value="NZ_CP136051.1"/>
</dbReference>
<keyword evidence="1" id="KW-0732">Signal</keyword>
<reference evidence="2 3" key="1">
    <citation type="journal article" date="2023" name="Microbiol. Resour. Announc.">
        <title>Complete Genome Sequence of Imperialibacter roseus strain P4T.</title>
        <authorList>
            <person name="Tizabi D.R."/>
            <person name="Bachvaroff T."/>
            <person name="Hill R.T."/>
        </authorList>
    </citation>
    <scope>NUCLEOTIDE SEQUENCE [LARGE SCALE GENOMIC DNA]</scope>
    <source>
        <strain evidence="2 3">P4T</strain>
    </source>
</reference>
<sequence length="266" mass="29324">MKLIPFLSLLSLSAAFCSVANAQTITYKADTTVKADTIPATQPEEKVDGNRTIKYYETLPSDSDNRDEPERHYYVKSRSRSRSDIKTLSGSLNHSGGFGALSFRATEFRGQPMVLGGVRGGWIVNRSLGIGLEGHGIVPTAKFDDIDPQNRVVAVGGYGGFFLEPIFFSNQVVHITFPVSAGAGWLGYVLDWEDYGGTNRGPNVSQDNDVFWYVEPGVDLEVNIARNFRLDLGVSKRFTQDLDLAETTEKDFNGINYFLTLKVGGF</sequence>
<keyword evidence="3" id="KW-1185">Reference proteome</keyword>
<accession>A0ABZ0IY70</accession>
<evidence type="ECO:0000313" key="3">
    <source>
        <dbReference type="Proteomes" id="UP001302349"/>
    </source>
</evidence>
<evidence type="ECO:0000313" key="2">
    <source>
        <dbReference type="EMBL" id="WOK09339.1"/>
    </source>
</evidence>
<dbReference type="EMBL" id="CP136051">
    <property type="protein sequence ID" value="WOK09339.1"/>
    <property type="molecule type" value="Genomic_DNA"/>
</dbReference>